<organism evidence="4">
    <name type="scientific">marine sediment metagenome</name>
    <dbReference type="NCBI Taxonomy" id="412755"/>
    <lineage>
        <taxon>unclassified sequences</taxon>
        <taxon>metagenomes</taxon>
        <taxon>ecological metagenomes</taxon>
    </lineage>
</organism>
<accession>X0WP93</accession>
<comment type="caution">
    <text evidence="4">The sequence shown here is derived from an EMBL/GenBank/DDBJ whole genome shotgun (WGS) entry which is preliminary data.</text>
</comment>
<dbReference type="Gene3D" id="3.30.420.360">
    <property type="match status" value="1"/>
</dbReference>
<dbReference type="GO" id="GO:0008270">
    <property type="term" value="F:zinc ion binding"/>
    <property type="evidence" value="ECO:0007669"/>
    <property type="project" value="TreeGrafter"/>
</dbReference>
<dbReference type="GO" id="GO:0051604">
    <property type="term" value="P:protein maturation"/>
    <property type="evidence" value="ECO:0007669"/>
    <property type="project" value="TreeGrafter"/>
</dbReference>
<dbReference type="GO" id="GO:0016743">
    <property type="term" value="F:carboxyl- or carbamoyltransferase activity"/>
    <property type="evidence" value="ECO:0007669"/>
    <property type="project" value="TreeGrafter"/>
</dbReference>
<dbReference type="InterPro" id="IPR041440">
    <property type="entry name" value="HypF_C"/>
</dbReference>
<dbReference type="InterPro" id="IPR051060">
    <property type="entry name" value="Carbamoyltrans_HypF-like"/>
</dbReference>
<evidence type="ECO:0000256" key="1">
    <source>
        <dbReference type="ARBA" id="ARBA00008097"/>
    </source>
</evidence>
<feature type="domain" description="HypF Kae1-like" evidence="2">
    <location>
        <begin position="11"/>
        <end position="111"/>
    </location>
</feature>
<proteinExistence type="inferred from homology"/>
<dbReference type="AlphaFoldDB" id="X0WP93"/>
<protein>
    <submittedName>
        <fullName evidence="4">Uncharacterized protein</fullName>
    </submittedName>
</protein>
<feature type="domain" description="Carbamoyltransferase Kae1-like" evidence="3">
    <location>
        <begin position="120"/>
        <end position="253"/>
    </location>
</feature>
<dbReference type="InterPro" id="IPR055128">
    <property type="entry name" value="HypF_C_2"/>
</dbReference>
<evidence type="ECO:0000259" key="2">
    <source>
        <dbReference type="Pfam" id="PF17788"/>
    </source>
</evidence>
<sequence>APYPVRLDYPSKQILGCGAEEKNTFCLTRDSFAFVSQHIGDMENQETLDHFTNTIELYKKLFRIEPEIIAHDLHPEYLPTKYAGELAAQNPRLKLVPVQHHHAHIAACLADNGVAGPVIGVALDGTGYGTDGHIWGGEFLVADYKGFTRVAHLEYLPIPGGALAIRKPYRTAVGYLEALGIGTDTKLPFMDNIDGEEIDIIKEQVEKGLNAPLTSSMGRLFDAVAALTGVRGVIDYEAQAAIDLETLAFTAEDET</sequence>
<feature type="non-terminal residue" evidence="4">
    <location>
        <position position="1"/>
    </location>
</feature>
<evidence type="ECO:0000259" key="3">
    <source>
        <dbReference type="Pfam" id="PF22521"/>
    </source>
</evidence>
<dbReference type="PANTHER" id="PTHR42959">
    <property type="entry name" value="CARBAMOYLTRANSFERASE"/>
    <property type="match status" value="1"/>
</dbReference>
<dbReference type="Pfam" id="PF17788">
    <property type="entry name" value="HypF_C"/>
    <property type="match status" value="1"/>
</dbReference>
<dbReference type="Pfam" id="PF22521">
    <property type="entry name" value="HypF_C_2"/>
    <property type="match status" value="1"/>
</dbReference>
<name>X0WP93_9ZZZZ</name>
<comment type="similarity">
    <text evidence="1">Belongs to the carbamoyltransferase HypF family.</text>
</comment>
<reference evidence="4" key="1">
    <citation type="journal article" date="2014" name="Front. Microbiol.">
        <title>High frequency of phylogenetically diverse reductive dehalogenase-homologous genes in deep subseafloor sedimentary metagenomes.</title>
        <authorList>
            <person name="Kawai M."/>
            <person name="Futagami T."/>
            <person name="Toyoda A."/>
            <person name="Takaki Y."/>
            <person name="Nishi S."/>
            <person name="Hori S."/>
            <person name="Arai W."/>
            <person name="Tsubouchi T."/>
            <person name="Morono Y."/>
            <person name="Uchiyama I."/>
            <person name="Ito T."/>
            <person name="Fujiyama A."/>
            <person name="Inagaki F."/>
            <person name="Takami H."/>
        </authorList>
    </citation>
    <scope>NUCLEOTIDE SEQUENCE</scope>
    <source>
        <strain evidence="4">Expedition CK06-06</strain>
    </source>
</reference>
<gene>
    <name evidence="4" type="ORF">S01H1_59522</name>
</gene>
<dbReference type="Gene3D" id="1.10.357.160">
    <property type="match status" value="1"/>
</dbReference>
<dbReference type="PANTHER" id="PTHR42959:SF1">
    <property type="entry name" value="CARBAMOYLTRANSFERASE HYPF"/>
    <property type="match status" value="1"/>
</dbReference>
<evidence type="ECO:0000313" key="4">
    <source>
        <dbReference type="EMBL" id="GAG14491.1"/>
    </source>
</evidence>
<dbReference type="EMBL" id="BARS01038935">
    <property type="protein sequence ID" value="GAG14491.1"/>
    <property type="molecule type" value="Genomic_DNA"/>
</dbReference>
<feature type="non-terminal residue" evidence="4">
    <location>
        <position position="255"/>
    </location>
</feature>